<dbReference type="PANTHER" id="PTHR33166">
    <property type="entry name" value="GAG_P30 DOMAIN-CONTAINING PROTEIN"/>
    <property type="match status" value="1"/>
</dbReference>
<dbReference type="Pfam" id="PF02093">
    <property type="entry name" value="Gag_p30"/>
    <property type="match status" value="1"/>
</dbReference>
<sequence>MVQLFTTIFLTHQPNWLDVQALLATLLTPEEKRLVLEKARVVAQQRHPNGYVDELCPKANPSWDPNTWEGLHSLEMYQELTLAAVREAIPKQKNLSILYEVRQGPEEDPSSFYGRLCTVAKQWTDLDPESGENAKMFNTLFIGQSAKDIRKKLQKAEGAAGMGISQIIEIAYRIELNRVDSHWHGTGLIPSTLIKWSSISWKESNSLIYAVECRLRESAEYTEMCAQETPGGAASALQAFCSSRIQHLNVCSGVSRNVGKTDWLATSTVFPGTAASLQVMFQQHALKTPVHQKMRPEKVEDLQSLLQKTKC</sequence>
<evidence type="ECO:0000313" key="3">
    <source>
        <dbReference type="Proteomes" id="UP000050525"/>
    </source>
</evidence>
<dbReference type="GO" id="GO:0019068">
    <property type="term" value="P:virion assembly"/>
    <property type="evidence" value="ECO:0007669"/>
    <property type="project" value="InterPro"/>
</dbReference>
<comment type="caution">
    <text evidence="2">The sequence shown here is derived from an EMBL/GenBank/DDBJ whole genome shotgun (WGS) entry which is preliminary data.</text>
</comment>
<dbReference type="InterPro" id="IPR050462">
    <property type="entry name" value="Retroviral_Gag-Pol_poly"/>
</dbReference>
<accession>A0A151M7Y7</accession>
<dbReference type="Proteomes" id="UP000050525">
    <property type="component" value="Unassembled WGS sequence"/>
</dbReference>
<dbReference type="InterPro" id="IPR008919">
    <property type="entry name" value="Retrov_capsid_N"/>
</dbReference>
<name>A0A151M7Y7_ALLMI</name>
<gene>
    <name evidence="2" type="ORF">Y1Q_0012503</name>
</gene>
<keyword evidence="3" id="KW-1185">Reference proteome</keyword>
<dbReference type="SUPFAM" id="SSF47943">
    <property type="entry name" value="Retrovirus capsid protein, N-terminal core domain"/>
    <property type="match status" value="1"/>
</dbReference>
<reference evidence="2 3" key="1">
    <citation type="journal article" date="2012" name="Genome Biol.">
        <title>Sequencing three crocodilian genomes to illuminate the evolution of archosaurs and amniotes.</title>
        <authorList>
            <person name="St John J.A."/>
            <person name="Braun E.L."/>
            <person name="Isberg S.R."/>
            <person name="Miles L.G."/>
            <person name="Chong A.Y."/>
            <person name="Gongora J."/>
            <person name="Dalzell P."/>
            <person name="Moran C."/>
            <person name="Bed'hom B."/>
            <person name="Abzhanov A."/>
            <person name="Burgess S.C."/>
            <person name="Cooksey A.M."/>
            <person name="Castoe T.A."/>
            <person name="Crawford N.G."/>
            <person name="Densmore L.D."/>
            <person name="Drew J.C."/>
            <person name="Edwards S.V."/>
            <person name="Faircloth B.C."/>
            <person name="Fujita M.K."/>
            <person name="Greenwold M.J."/>
            <person name="Hoffmann F.G."/>
            <person name="Howard J.M."/>
            <person name="Iguchi T."/>
            <person name="Janes D.E."/>
            <person name="Khan S.Y."/>
            <person name="Kohno S."/>
            <person name="de Koning A.J."/>
            <person name="Lance S.L."/>
            <person name="McCarthy F.M."/>
            <person name="McCormack J.E."/>
            <person name="Merchant M.E."/>
            <person name="Peterson D.G."/>
            <person name="Pollock D.D."/>
            <person name="Pourmand N."/>
            <person name="Raney B.J."/>
            <person name="Roessler K.A."/>
            <person name="Sanford J.R."/>
            <person name="Sawyer R.H."/>
            <person name="Schmidt C.J."/>
            <person name="Triplett E.W."/>
            <person name="Tuberville T.D."/>
            <person name="Venegas-Anaya M."/>
            <person name="Howard J.T."/>
            <person name="Jarvis E.D."/>
            <person name="Guillette L.J.Jr."/>
            <person name="Glenn T.C."/>
            <person name="Green R.E."/>
            <person name="Ray D.A."/>
        </authorList>
    </citation>
    <scope>NUCLEOTIDE SEQUENCE [LARGE SCALE GENOMIC DNA]</scope>
    <source>
        <strain evidence="2">KSC_2009_1</strain>
    </source>
</reference>
<dbReference type="Gene3D" id="1.10.375.10">
    <property type="entry name" value="Human Immunodeficiency Virus Type 1 Capsid Protein"/>
    <property type="match status" value="1"/>
</dbReference>
<feature type="domain" description="Core shell protein Gag P30" evidence="1">
    <location>
        <begin position="3"/>
        <end position="174"/>
    </location>
</feature>
<dbReference type="AlphaFoldDB" id="A0A151M7Y7"/>
<evidence type="ECO:0000259" key="1">
    <source>
        <dbReference type="Pfam" id="PF02093"/>
    </source>
</evidence>
<organism evidence="2 3">
    <name type="scientific">Alligator mississippiensis</name>
    <name type="common">American alligator</name>
    <dbReference type="NCBI Taxonomy" id="8496"/>
    <lineage>
        <taxon>Eukaryota</taxon>
        <taxon>Metazoa</taxon>
        <taxon>Chordata</taxon>
        <taxon>Craniata</taxon>
        <taxon>Vertebrata</taxon>
        <taxon>Euteleostomi</taxon>
        <taxon>Archelosauria</taxon>
        <taxon>Archosauria</taxon>
        <taxon>Crocodylia</taxon>
        <taxon>Alligatoridae</taxon>
        <taxon>Alligatorinae</taxon>
        <taxon>Alligator</taxon>
    </lineage>
</organism>
<dbReference type="InterPro" id="IPR003036">
    <property type="entry name" value="Gag_P30"/>
</dbReference>
<protein>
    <recommendedName>
        <fullName evidence="1">Core shell protein Gag P30 domain-containing protein</fullName>
    </recommendedName>
</protein>
<proteinExistence type="predicted"/>
<evidence type="ECO:0000313" key="2">
    <source>
        <dbReference type="EMBL" id="KYO20601.1"/>
    </source>
</evidence>
<dbReference type="EMBL" id="AKHW03006358">
    <property type="protein sequence ID" value="KYO20601.1"/>
    <property type="molecule type" value="Genomic_DNA"/>
</dbReference>